<evidence type="ECO:0008006" key="4">
    <source>
        <dbReference type="Google" id="ProtNLM"/>
    </source>
</evidence>
<feature type="region of interest" description="Disordered" evidence="1">
    <location>
        <begin position="95"/>
        <end position="147"/>
    </location>
</feature>
<evidence type="ECO:0000256" key="1">
    <source>
        <dbReference type="SAM" id="MobiDB-lite"/>
    </source>
</evidence>
<dbReference type="PANTHER" id="PTHR21415">
    <property type="entry name" value="U7 SNRNA-ASSOCIATED SM-LIKE PROTEIN LSM11"/>
    <property type="match status" value="1"/>
</dbReference>
<evidence type="ECO:0000313" key="3">
    <source>
        <dbReference type="Proteomes" id="UP000288216"/>
    </source>
</evidence>
<dbReference type="Gene3D" id="2.30.30.100">
    <property type="match status" value="1"/>
</dbReference>
<dbReference type="GO" id="GO:0006398">
    <property type="term" value="P:mRNA 3'-end processing by stem-loop binding and cleavage"/>
    <property type="evidence" value="ECO:0007669"/>
    <property type="project" value="TreeGrafter"/>
</dbReference>
<dbReference type="SUPFAM" id="SSF50182">
    <property type="entry name" value="Sm-like ribonucleoproteins"/>
    <property type="match status" value="1"/>
</dbReference>
<dbReference type="Proteomes" id="UP000288216">
    <property type="component" value="Unassembled WGS sequence"/>
</dbReference>
<proteinExistence type="predicted"/>
<dbReference type="InterPro" id="IPR039267">
    <property type="entry name" value="Lsm11"/>
</dbReference>
<dbReference type="EMBL" id="BFAA01004984">
    <property type="protein sequence ID" value="GCB60601.1"/>
    <property type="molecule type" value="Genomic_DNA"/>
</dbReference>
<dbReference type="STRING" id="75743.A0A401NI97"/>
<evidence type="ECO:0000313" key="2">
    <source>
        <dbReference type="EMBL" id="GCB60601.1"/>
    </source>
</evidence>
<comment type="caution">
    <text evidence="2">The sequence shown here is derived from an EMBL/GenBank/DDBJ whole genome shotgun (WGS) entry which is preliminary data.</text>
</comment>
<accession>A0A401NI97</accession>
<dbReference type="OMA" id="RIRINVH"/>
<dbReference type="GO" id="GO:0005683">
    <property type="term" value="C:U7 snRNP"/>
    <property type="evidence" value="ECO:0007669"/>
    <property type="project" value="TreeGrafter"/>
</dbReference>
<sequence>PLGELYRCVQDRIRINVHIRTFKGLRGVCSGFLVTFDKFWNMLFDRLKLQERSTDEESGATTLKQTGCLSKRFEGAKGGLGDSKNLSCVFKTESIEATSETLKPSAQSETVDLDQSKRKAEQTSLELRTPMEEKPKQKKKARPRVDYQQVSQRHVKQLFIRGENILLISLMQ</sequence>
<name>A0A401NI97_SCYTO</name>
<reference evidence="2 3" key="1">
    <citation type="journal article" date="2018" name="Nat. Ecol. Evol.">
        <title>Shark genomes provide insights into elasmobranch evolution and the origin of vertebrates.</title>
        <authorList>
            <person name="Hara Y"/>
            <person name="Yamaguchi K"/>
            <person name="Onimaru K"/>
            <person name="Kadota M"/>
            <person name="Koyanagi M"/>
            <person name="Keeley SD"/>
            <person name="Tatsumi K"/>
            <person name="Tanaka K"/>
            <person name="Motone F"/>
            <person name="Kageyama Y"/>
            <person name="Nozu R"/>
            <person name="Adachi N"/>
            <person name="Nishimura O"/>
            <person name="Nakagawa R"/>
            <person name="Tanegashima C"/>
            <person name="Kiyatake I"/>
            <person name="Matsumoto R"/>
            <person name="Murakumo K"/>
            <person name="Nishida K"/>
            <person name="Terakita A"/>
            <person name="Kuratani S"/>
            <person name="Sato K"/>
            <person name="Hyodo S Kuraku.S."/>
        </authorList>
    </citation>
    <scope>NUCLEOTIDE SEQUENCE [LARGE SCALE GENOMIC DNA]</scope>
</reference>
<protein>
    <recommendedName>
        <fullName evidence="4">LSM domain-containing protein</fullName>
    </recommendedName>
</protein>
<dbReference type="OrthoDB" id="10002367at2759"/>
<dbReference type="AlphaFoldDB" id="A0A401NI97"/>
<feature type="compositionally biased region" description="Polar residues" evidence="1">
    <location>
        <begin position="95"/>
        <end position="110"/>
    </location>
</feature>
<dbReference type="PANTHER" id="PTHR21415:SF1">
    <property type="entry name" value="U7 SNRNA-ASSOCIATED SM-LIKE PROTEIN LSM11"/>
    <property type="match status" value="1"/>
</dbReference>
<organism evidence="2 3">
    <name type="scientific">Scyliorhinus torazame</name>
    <name type="common">Cloudy catshark</name>
    <name type="synonym">Catulus torazame</name>
    <dbReference type="NCBI Taxonomy" id="75743"/>
    <lineage>
        <taxon>Eukaryota</taxon>
        <taxon>Metazoa</taxon>
        <taxon>Chordata</taxon>
        <taxon>Craniata</taxon>
        <taxon>Vertebrata</taxon>
        <taxon>Chondrichthyes</taxon>
        <taxon>Elasmobranchii</taxon>
        <taxon>Galeomorphii</taxon>
        <taxon>Galeoidea</taxon>
        <taxon>Carcharhiniformes</taxon>
        <taxon>Scyliorhinidae</taxon>
        <taxon>Scyliorhinus</taxon>
    </lineage>
</organism>
<dbReference type="GO" id="GO:0071209">
    <property type="term" value="F:U7 snRNA binding"/>
    <property type="evidence" value="ECO:0007669"/>
    <property type="project" value="InterPro"/>
</dbReference>
<dbReference type="InterPro" id="IPR010920">
    <property type="entry name" value="LSM_dom_sf"/>
</dbReference>
<gene>
    <name evidence="2" type="ORF">scyTo_0011166</name>
</gene>
<feature type="non-terminal residue" evidence="2">
    <location>
        <position position="1"/>
    </location>
</feature>
<keyword evidence="3" id="KW-1185">Reference proteome</keyword>